<organism evidence="7 8">
    <name type="scientific">candidate division CPR3 bacterium GW2011_GWF2_35_18</name>
    <dbReference type="NCBI Taxonomy" id="1618350"/>
    <lineage>
        <taxon>Bacteria</taxon>
        <taxon>Bacteria division CPR3</taxon>
    </lineage>
</organism>
<feature type="region of interest" description="Disordered" evidence="5">
    <location>
        <begin position="17"/>
        <end position="47"/>
    </location>
</feature>
<name>A0A0G0C1G1_UNCC3</name>
<dbReference type="InterPro" id="IPR000962">
    <property type="entry name" value="Znf_DskA_TraR"/>
</dbReference>
<proteinExistence type="predicted"/>
<gene>
    <name evidence="7" type="ORF">UR67_C0002G0031</name>
</gene>
<dbReference type="Proteomes" id="UP000034581">
    <property type="component" value="Unassembled WGS sequence"/>
</dbReference>
<keyword evidence="2" id="KW-0863">Zinc-finger</keyword>
<dbReference type="SUPFAM" id="SSF57716">
    <property type="entry name" value="Glucocorticoid receptor-like (DNA-binding domain)"/>
    <property type="match status" value="1"/>
</dbReference>
<dbReference type="STRING" id="1618350.UR67_C0002G0031"/>
<sequence length="112" mass="12625">MEEKLQQKLAELEAELKSVEAQDPYNRDSYADENTQDDDAAEREDHTRVNALEDSLKEKIQKVEAALDRCKKGKYGLCVSCGAKIDQARLDILPEADLCISCSNKEQSFELS</sequence>
<feature type="zinc finger region" description="dksA C4-type" evidence="4">
    <location>
        <begin position="78"/>
        <end position="102"/>
    </location>
</feature>
<protein>
    <submittedName>
        <fullName evidence="7">DnaK suppressor protein</fullName>
    </submittedName>
</protein>
<accession>A0A0G0C1G1</accession>
<evidence type="ECO:0000313" key="8">
    <source>
        <dbReference type="Proteomes" id="UP000034581"/>
    </source>
</evidence>
<keyword evidence="3" id="KW-0862">Zinc</keyword>
<dbReference type="PANTHER" id="PTHR33823">
    <property type="entry name" value="RNA POLYMERASE-BINDING TRANSCRIPTION FACTOR DKSA-RELATED"/>
    <property type="match status" value="1"/>
</dbReference>
<evidence type="ECO:0000259" key="6">
    <source>
        <dbReference type="Pfam" id="PF01258"/>
    </source>
</evidence>
<dbReference type="PROSITE" id="PS51128">
    <property type="entry name" value="ZF_DKSA_2"/>
    <property type="match status" value="1"/>
</dbReference>
<reference evidence="7 8" key="1">
    <citation type="journal article" date="2015" name="Nature">
        <title>rRNA introns, odd ribosomes, and small enigmatic genomes across a large radiation of phyla.</title>
        <authorList>
            <person name="Brown C.T."/>
            <person name="Hug L.A."/>
            <person name="Thomas B.C."/>
            <person name="Sharon I."/>
            <person name="Castelle C.J."/>
            <person name="Singh A."/>
            <person name="Wilkins M.J."/>
            <person name="Williams K.H."/>
            <person name="Banfield J.F."/>
        </authorList>
    </citation>
    <scope>NUCLEOTIDE SEQUENCE [LARGE SCALE GENOMIC DNA]</scope>
</reference>
<comment type="caution">
    <text evidence="7">The sequence shown here is derived from an EMBL/GenBank/DDBJ whole genome shotgun (WGS) entry which is preliminary data.</text>
</comment>
<dbReference type="AlphaFoldDB" id="A0A0G0C1G1"/>
<evidence type="ECO:0000256" key="5">
    <source>
        <dbReference type="SAM" id="MobiDB-lite"/>
    </source>
</evidence>
<dbReference type="Gene3D" id="1.20.120.910">
    <property type="entry name" value="DksA, coiled-coil domain"/>
    <property type="match status" value="1"/>
</dbReference>
<keyword evidence="1" id="KW-0479">Metal-binding</keyword>
<feature type="compositionally biased region" description="Basic and acidic residues" evidence="5">
    <location>
        <begin position="17"/>
        <end position="30"/>
    </location>
</feature>
<evidence type="ECO:0000256" key="4">
    <source>
        <dbReference type="PROSITE-ProRule" id="PRU00510"/>
    </source>
</evidence>
<evidence type="ECO:0000313" key="7">
    <source>
        <dbReference type="EMBL" id="KKP69911.1"/>
    </source>
</evidence>
<evidence type="ECO:0000256" key="1">
    <source>
        <dbReference type="ARBA" id="ARBA00022723"/>
    </source>
</evidence>
<dbReference type="GO" id="GO:0008270">
    <property type="term" value="F:zinc ion binding"/>
    <property type="evidence" value="ECO:0007669"/>
    <property type="project" value="UniProtKB-KW"/>
</dbReference>
<evidence type="ECO:0000256" key="3">
    <source>
        <dbReference type="ARBA" id="ARBA00022833"/>
    </source>
</evidence>
<feature type="domain" description="Zinc finger DksA/TraR C4-type" evidence="6">
    <location>
        <begin position="73"/>
        <end position="105"/>
    </location>
</feature>
<dbReference type="EMBL" id="LBQB01000002">
    <property type="protein sequence ID" value="KKP69911.1"/>
    <property type="molecule type" value="Genomic_DNA"/>
</dbReference>
<evidence type="ECO:0000256" key="2">
    <source>
        <dbReference type="ARBA" id="ARBA00022771"/>
    </source>
</evidence>
<dbReference type="Pfam" id="PF01258">
    <property type="entry name" value="zf-dskA_traR"/>
    <property type="match status" value="1"/>
</dbReference>